<evidence type="ECO:0000313" key="2">
    <source>
        <dbReference type="Proteomes" id="UP000886998"/>
    </source>
</evidence>
<keyword evidence="2" id="KW-1185">Reference proteome</keyword>
<feature type="non-terminal residue" evidence="1">
    <location>
        <position position="1"/>
    </location>
</feature>
<organism evidence="1 2">
    <name type="scientific">Trichonephila inaurata madagascariensis</name>
    <dbReference type="NCBI Taxonomy" id="2747483"/>
    <lineage>
        <taxon>Eukaryota</taxon>
        <taxon>Metazoa</taxon>
        <taxon>Ecdysozoa</taxon>
        <taxon>Arthropoda</taxon>
        <taxon>Chelicerata</taxon>
        <taxon>Arachnida</taxon>
        <taxon>Araneae</taxon>
        <taxon>Araneomorphae</taxon>
        <taxon>Entelegynae</taxon>
        <taxon>Araneoidea</taxon>
        <taxon>Nephilidae</taxon>
        <taxon>Trichonephila</taxon>
        <taxon>Trichonephila inaurata</taxon>
    </lineage>
</organism>
<protein>
    <submittedName>
        <fullName evidence="1">Stonustoxin subunit alpha</fullName>
    </submittedName>
</protein>
<name>A0A8X6XQP3_9ARAC</name>
<gene>
    <name evidence="1" type="primary">X975_22816</name>
    <name evidence="1" type="ORF">TNIN_480301</name>
</gene>
<comment type="caution">
    <text evidence="1">The sequence shown here is derived from an EMBL/GenBank/DDBJ whole genome shotgun (WGS) entry which is preliminary data.</text>
</comment>
<dbReference type="OrthoDB" id="6413754at2759"/>
<accession>A0A8X6XQP3</accession>
<dbReference type="EMBL" id="BMAV01011525">
    <property type="protein sequence ID" value="GFY57478.1"/>
    <property type="molecule type" value="Genomic_DNA"/>
</dbReference>
<dbReference type="AlphaFoldDB" id="A0A8X6XQP3"/>
<dbReference type="Proteomes" id="UP000886998">
    <property type="component" value="Unassembled WGS sequence"/>
</dbReference>
<sequence length="227" mass="24994">SKKTEKLSTKMGTAVMMYVLPMLLGQTYDLGKEKAGLQIFPADIEKNATVVQHYFTDSQYRMVENSADVKDFLSISGKLSLKIKAGMVDVSGEGSYLKDSSSKTNGIEILVKVHFETITKTIPTYVKPKADWSQYNKKFLGTHYCRSITYGGDLVASIRISASNTFDLMRVKAAINGGINAGSGSFKGSVEGKLDLLRQNAKIAALWRSTTTPRYQLKVCPTTSMVY</sequence>
<evidence type="ECO:0000313" key="1">
    <source>
        <dbReference type="EMBL" id="GFY57478.1"/>
    </source>
</evidence>
<reference evidence="1" key="1">
    <citation type="submission" date="2020-08" db="EMBL/GenBank/DDBJ databases">
        <title>Multicomponent nature underlies the extraordinary mechanical properties of spider dragline silk.</title>
        <authorList>
            <person name="Kono N."/>
            <person name="Nakamura H."/>
            <person name="Mori M."/>
            <person name="Yoshida Y."/>
            <person name="Ohtoshi R."/>
            <person name="Malay A.D."/>
            <person name="Moran D.A.P."/>
            <person name="Tomita M."/>
            <person name="Numata K."/>
            <person name="Arakawa K."/>
        </authorList>
    </citation>
    <scope>NUCLEOTIDE SEQUENCE</scope>
</reference>
<proteinExistence type="predicted"/>